<comment type="similarity">
    <text evidence="1">Belongs to the CAF1 family.</text>
</comment>
<organism evidence="2 3">
    <name type="scientific">Teladorsagia circumcincta</name>
    <name type="common">Brown stomach worm</name>
    <name type="synonym">Ostertagia circumcincta</name>
    <dbReference type="NCBI Taxonomy" id="45464"/>
    <lineage>
        <taxon>Eukaryota</taxon>
        <taxon>Metazoa</taxon>
        <taxon>Ecdysozoa</taxon>
        <taxon>Nematoda</taxon>
        <taxon>Chromadorea</taxon>
        <taxon>Rhabditida</taxon>
        <taxon>Rhabditina</taxon>
        <taxon>Rhabditomorpha</taxon>
        <taxon>Strongyloidea</taxon>
        <taxon>Trichostrongylidae</taxon>
        <taxon>Teladorsagia</taxon>
    </lineage>
</organism>
<dbReference type="InterPro" id="IPR051181">
    <property type="entry name" value="CAF1_poly(A)_ribonucleases"/>
</dbReference>
<dbReference type="InterPro" id="IPR006941">
    <property type="entry name" value="RNase_CAF1"/>
</dbReference>
<dbReference type="OrthoDB" id="414075at2759"/>
<sequence length="98" mass="11101">MVSCKQSKEMGKSTSARLDQIQVIEVCRTNLDAIWPYLLVSLKQADFIAIDLVFNILSLCAEPFTVEPEALEFLGKHAFDFNRLIDIGVRYYPSTVSK</sequence>
<evidence type="ECO:0000313" key="3">
    <source>
        <dbReference type="Proteomes" id="UP000230423"/>
    </source>
</evidence>
<dbReference type="GO" id="GO:0017069">
    <property type="term" value="F:snRNA binding"/>
    <property type="evidence" value="ECO:0007669"/>
    <property type="project" value="TreeGrafter"/>
</dbReference>
<reference evidence="2 3" key="1">
    <citation type="submission" date="2015-09" db="EMBL/GenBank/DDBJ databases">
        <title>Draft genome of the parasitic nematode Teladorsagia circumcincta isolate WARC Sus (inbred).</title>
        <authorList>
            <person name="Mitreva M."/>
        </authorList>
    </citation>
    <scope>NUCLEOTIDE SEQUENCE [LARGE SCALE GENOMIC DNA]</scope>
    <source>
        <strain evidence="2 3">S</strain>
    </source>
</reference>
<dbReference type="Pfam" id="PF04857">
    <property type="entry name" value="CAF1"/>
    <property type="match status" value="1"/>
</dbReference>
<proteinExistence type="inferred from homology"/>
<feature type="non-terminal residue" evidence="2">
    <location>
        <position position="98"/>
    </location>
</feature>
<evidence type="ECO:0000313" key="2">
    <source>
        <dbReference type="EMBL" id="PIO61665.1"/>
    </source>
</evidence>
<dbReference type="EMBL" id="KZ353218">
    <property type="protein sequence ID" value="PIO61665.1"/>
    <property type="molecule type" value="Genomic_DNA"/>
</dbReference>
<dbReference type="PANTHER" id="PTHR15092:SF37">
    <property type="entry name" value="TARGET OF EGR1 PROTEIN 1"/>
    <property type="match status" value="1"/>
</dbReference>
<protein>
    <submittedName>
        <fullName evidence="2">Uncharacterized protein</fullName>
    </submittedName>
</protein>
<dbReference type="GO" id="GO:0015030">
    <property type="term" value="C:Cajal body"/>
    <property type="evidence" value="ECO:0007669"/>
    <property type="project" value="TreeGrafter"/>
</dbReference>
<dbReference type="PANTHER" id="PTHR15092">
    <property type="entry name" value="POLY A -SPECIFIC RIBONUCLEASE/TARGET OF EGR1, MEMBER 1"/>
    <property type="match status" value="1"/>
</dbReference>
<keyword evidence="3" id="KW-1185">Reference proteome</keyword>
<dbReference type="AlphaFoldDB" id="A0A2G9TUR7"/>
<gene>
    <name evidence="2" type="ORF">TELCIR_16803</name>
</gene>
<dbReference type="Gene3D" id="3.30.420.10">
    <property type="entry name" value="Ribonuclease H-like superfamily/Ribonuclease H"/>
    <property type="match status" value="2"/>
</dbReference>
<dbReference type="GO" id="GO:0000175">
    <property type="term" value="F:3'-5'-RNA exonuclease activity"/>
    <property type="evidence" value="ECO:0007669"/>
    <property type="project" value="TreeGrafter"/>
</dbReference>
<evidence type="ECO:0000256" key="1">
    <source>
        <dbReference type="ARBA" id="ARBA00008372"/>
    </source>
</evidence>
<accession>A0A2G9TUR7</accession>
<name>A0A2G9TUR7_TELCI</name>
<dbReference type="Proteomes" id="UP000230423">
    <property type="component" value="Unassembled WGS sequence"/>
</dbReference>
<dbReference type="InterPro" id="IPR036397">
    <property type="entry name" value="RNaseH_sf"/>
</dbReference>
<dbReference type="GO" id="GO:0034472">
    <property type="term" value="P:snRNA 3'-end processing"/>
    <property type="evidence" value="ECO:0007669"/>
    <property type="project" value="TreeGrafter"/>
</dbReference>
<dbReference type="InterPro" id="IPR012337">
    <property type="entry name" value="RNaseH-like_sf"/>
</dbReference>
<dbReference type="SUPFAM" id="SSF53098">
    <property type="entry name" value="Ribonuclease H-like"/>
    <property type="match status" value="1"/>
</dbReference>